<dbReference type="InterPro" id="IPR017853">
    <property type="entry name" value="GH"/>
</dbReference>
<dbReference type="PANTHER" id="PTHR46476:SF12">
    <property type="entry name" value="RUBISCO-ASSOCIATED PROTEIN"/>
    <property type="match status" value="1"/>
</dbReference>
<keyword evidence="1" id="KW-0812">Transmembrane</keyword>
<sequence>MALKNEEEAKKDQIAIFPTYILSHIVIVLPIMTSIFRQYTFDDSFEQVFVSSKFLKEYQIALTFAIDYDENDVPTNGIFRPTWDLTKVTPLAINQFKKDHQDVNVKVFISIGNKGCKYPFCPQENKSWIANATQSLTNIIEDKDCDLQVDGIDVFYEHIEASTSDFTECIGQVIKNLKQGGVIKVASISPSFTLNKEYYFPLYNSCSSFIDWVDYQFQNEVTSVFAPNTLVNLYNKLANEFYPRRKLFAGYSAENEDWATLSPIVFFLGGMEIIQKRKGPGISIHYHNYYVETPHDEC</sequence>
<feature type="domain" description="GH18" evidence="2">
    <location>
        <begin position="30"/>
        <end position="298"/>
    </location>
</feature>
<dbReference type="SUPFAM" id="SSF51445">
    <property type="entry name" value="(Trans)glycosidases"/>
    <property type="match status" value="1"/>
</dbReference>
<dbReference type="Gene3D" id="3.20.20.80">
    <property type="entry name" value="Glycosidases"/>
    <property type="match status" value="1"/>
</dbReference>
<keyword evidence="4" id="KW-1185">Reference proteome</keyword>
<dbReference type="PRINTS" id="PR00551">
    <property type="entry name" value="2SGLOBULIN"/>
</dbReference>
<feature type="transmembrane region" description="Helical" evidence="1">
    <location>
        <begin position="14"/>
        <end position="36"/>
    </location>
</feature>
<dbReference type="PANTHER" id="PTHR46476">
    <property type="entry name" value="CHITINASE 2-LIKE"/>
    <property type="match status" value="1"/>
</dbReference>
<dbReference type="AlphaFoldDB" id="A0AAN9EQL0"/>
<evidence type="ECO:0000313" key="4">
    <source>
        <dbReference type="Proteomes" id="UP001372338"/>
    </source>
</evidence>
<gene>
    <name evidence="3" type="ORF">RIF29_27734</name>
</gene>
<organism evidence="3 4">
    <name type="scientific">Crotalaria pallida</name>
    <name type="common">Smooth rattlebox</name>
    <name type="synonym">Crotalaria striata</name>
    <dbReference type="NCBI Taxonomy" id="3830"/>
    <lineage>
        <taxon>Eukaryota</taxon>
        <taxon>Viridiplantae</taxon>
        <taxon>Streptophyta</taxon>
        <taxon>Embryophyta</taxon>
        <taxon>Tracheophyta</taxon>
        <taxon>Spermatophyta</taxon>
        <taxon>Magnoliopsida</taxon>
        <taxon>eudicotyledons</taxon>
        <taxon>Gunneridae</taxon>
        <taxon>Pentapetalae</taxon>
        <taxon>rosids</taxon>
        <taxon>fabids</taxon>
        <taxon>Fabales</taxon>
        <taxon>Fabaceae</taxon>
        <taxon>Papilionoideae</taxon>
        <taxon>50 kb inversion clade</taxon>
        <taxon>genistoids sensu lato</taxon>
        <taxon>core genistoids</taxon>
        <taxon>Crotalarieae</taxon>
        <taxon>Crotalaria</taxon>
    </lineage>
</organism>
<keyword evidence="1" id="KW-1133">Transmembrane helix</keyword>
<evidence type="ECO:0000259" key="2">
    <source>
        <dbReference type="PROSITE" id="PS51910"/>
    </source>
</evidence>
<dbReference type="Proteomes" id="UP001372338">
    <property type="component" value="Unassembled WGS sequence"/>
</dbReference>
<accession>A0AAN9EQL0</accession>
<dbReference type="InterPro" id="IPR000677">
    <property type="entry name" value="Chitinase-like"/>
</dbReference>
<evidence type="ECO:0000313" key="3">
    <source>
        <dbReference type="EMBL" id="KAK7261424.1"/>
    </source>
</evidence>
<dbReference type="PROSITE" id="PS51910">
    <property type="entry name" value="GH18_2"/>
    <property type="match status" value="1"/>
</dbReference>
<dbReference type="EMBL" id="JAYWIO010000005">
    <property type="protein sequence ID" value="KAK7261424.1"/>
    <property type="molecule type" value="Genomic_DNA"/>
</dbReference>
<reference evidence="3 4" key="1">
    <citation type="submission" date="2024-01" db="EMBL/GenBank/DDBJ databases">
        <title>The genomes of 5 underutilized Papilionoideae crops provide insights into root nodulation and disease resistanc.</title>
        <authorList>
            <person name="Yuan L."/>
        </authorList>
    </citation>
    <scope>NUCLEOTIDE SEQUENCE [LARGE SCALE GENOMIC DNA]</scope>
    <source>
        <strain evidence="3">ZHUSHIDOU_FW_LH</strain>
        <tissue evidence="3">Leaf</tissue>
    </source>
</reference>
<comment type="caution">
    <text evidence="3">The sequence shown here is derived from an EMBL/GenBank/DDBJ whole genome shotgun (WGS) entry which is preliminary data.</text>
</comment>
<evidence type="ECO:0000256" key="1">
    <source>
        <dbReference type="SAM" id="Phobius"/>
    </source>
</evidence>
<dbReference type="InterPro" id="IPR001223">
    <property type="entry name" value="Glyco_hydro18_cat"/>
</dbReference>
<protein>
    <recommendedName>
        <fullName evidence="2">GH18 domain-containing protein</fullName>
    </recommendedName>
</protein>
<dbReference type="GO" id="GO:0005975">
    <property type="term" value="P:carbohydrate metabolic process"/>
    <property type="evidence" value="ECO:0007669"/>
    <property type="project" value="InterPro"/>
</dbReference>
<name>A0AAN9EQL0_CROPI</name>
<proteinExistence type="predicted"/>
<keyword evidence="1" id="KW-0472">Membrane</keyword>